<dbReference type="PRINTS" id="PR00789">
    <property type="entry name" value="OSIALOPTASE"/>
</dbReference>
<keyword evidence="4 7" id="KW-0479">Metal-binding</keyword>
<feature type="domain" description="Gcp-like" evidence="8">
    <location>
        <begin position="74"/>
        <end position="390"/>
    </location>
</feature>
<dbReference type="InterPro" id="IPR000905">
    <property type="entry name" value="Gcp-like_dom"/>
</dbReference>
<keyword evidence="10" id="KW-1185">Reference proteome</keyword>
<evidence type="ECO:0000256" key="7">
    <source>
        <dbReference type="HAMAP-Rule" id="MF_03179"/>
    </source>
</evidence>
<comment type="similarity">
    <text evidence="7">Belongs to the KAE1 / TsaD family.</text>
</comment>
<keyword evidence="5 7" id="KW-0012">Acyltransferase</keyword>
<comment type="function">
    <text evidence="7">Required for the formation of a threonylcarbamoyl group on adenosine at position 37 (t(6)A37) in mitochondrial tRNAs that read codons beginning with adenine. Probably involved in the transfer of the threonylcarbamoyl moiety of threonylcarbamoyl-AMP (TC-AMP) to the N6 group of A37. Involved in mitochondrial genome maintenance.</text>
</comment>
<dbReference type="KEGG" id="slb:AWJ20_1883"/>
<evidence type="ECO:0000259" key="8">
    <source>
        <dbReference type="Pfam" id="PF00814"/>
    </source>
</evidence>
<evidence type="ECO:0000313" key="10">
    <source>
        <dbReference type="Proteomes" id="UP000189580"/>
    </source>
</evidence>
<dbReference type="AlphaFoldDB" id="A0A167E3B9"/>
<dbReference type="Pfam" id="PF00814">
    <property type="entry name" value="TsaD"/>
    <property type="match status" value="1"/>
</dbReference>
<name>A0A167E3B9_9ASCO</name>
<dbReference type="InterPro" id="IPR017861">
    <property type="entry name" value="KAE1/TsaD"/>
</dbReference>
<dbReference type="GO" id="GO:0046872">
    <property type="term" value="F:metal ion binding"/>
    <property type="evidence" value="ECO:0007669"/>
    <property type="project" value="UniProtKB-KW"/>
</dbReference>
<dbReference type="HAMAP" id="MF_01445">
    <property type="entry name" value="TsaD"/>
    <property type="match status" value="1"/>
</dbReference>
<dbReference type="GO" id="GO:0000049">
    <property type="term" value="F:tRNA binding"/>
    <property type="evidence" value="ECO:0007669"/>
    <property type="project" value="EnsemblFungi"/>
</dbReference>
<dbReference type="GO" id="GO:0005759">
    <property type="term" value="C:mitochondrial matrix"/>
    <property type="evidence" value="ECO:0007669"/>
    <property type="project" value="EnsemblFungi"/>
</dbReference>
<protein>
    <recommendedName>
        <fullName evidence="1">N(6)-L-threonylcarbamoyladenine synthase</fullName>
        <ecNumber evidence="1">2.3.1.234</ecNumber>
    </recommendedName>
</protein>
<dbReference type="InterPro" id="IPR022450">
    <property type="entry name" value="TsaD"/>
</dbReference>
<dbReference type="PANTHER" id="PTHR11735">
    <property type="entry name" value="TRNA N6-ADENOSINE THREONYLCARBAMOYLTRANSFERASE"/>
    <property type="match status" value="1"/>
</dbReference>
<evidence type="ECO:0000256" key="2">
    <source>
        <dbReference type="ARBA" id="ARBA00022679"/>
    </source>
</evidence>
<dbReference type="GO" id="GO:0061711">
    <property type="term" value="F:tRNA N(6)-L-threonylcarbamoyladenine synthase activity"/>
    <property type="evidence" value="ECO:0007669"/>
    <property type="project" value="UniProtKB-EC"/>
</dbReference>
<evidence type="ECO:0000256" key="4">
    <source>
        <dbReference type="ARBA" id="ARBA00022723"/>
    </source>
</evidence>
<dbReference type="PROSITE" id="PS01016">
    <property type="entry name" value="GLYCOPROTEASE"/>
    <property type="match status" value="1"/>
</dbReference>
<dbReference type="NCBIfam" id="TIGR00329">
    <property type="entry name" value="gcp_kae1"/>
    <property type="match status" value="1"/>
</dbReference>
<dbReference type="Proteomes" id="UP000189580">
    <property type="component" value="Chromosome a"/>
</dbReference>
<dbReference type="InterPro" id="IPR017860">
    <property type="entry name" value="Peptidase_M22_CS"/>
</dbReference>
<evidence type="ECO:0000256" key="3">
    <source>
        <dbReference type="ARBA" id="ARBA00022694"/>
    </source>
</evidence>
<proteinExistence type="inferred from homology"/>
<evidence type="ECO:0000256" key="1">
    <source>
        <dbReference type="ARBA" id="ARBA00012156"/>
    </source>
</evidence>
<accession>A0A167E3B9</accession>
<evidence type="ECO:0000256" key="6">
    <source>
        <dbReference type="ARBA" id="ARBA00048117"/>
    </source>
</evidence>
<evidence type="ECO:0000256" key="5">
    <source>
        <dbReference type="ARBA" id="ARBA00023315"/>
    </source>
</evidence>
<dbReference type="RefSeq" id="XP_018736063.1">
    <property type="nucleotide sequence ID" value="XM_018878796.1"/>
</dbReference>
<dbReference type="Gene3D" id="3.30.420.40">
    <property type="match status" value="2"/>
</dbReference>
<comment type="catalytic activity">
    <reaction evidence="6 7">
        <text>L-threonylcarbamoyladenylate + adenosine(37) in tRNA = N(6)-L-threonylcarbamoyladenosine(37) in tRNA + AMP + H(+)</text>
        <dbReference type="Rhea" id="RHEA:37059"/>
        <dbReference type="Rhea" id="RHEA-COMP:10162"/>
        <dbReference type="Rhea" id="RHEA-COMP:10163"/>
        <dbReference type="ChEBI" id="CHEBI:15378"/>
        <dbReference type="ChEBI" id="CHEBI:73682"/>
        <dbReference type="ChEBI" id="CHEBI:74411"/>
        <dbReference type="ChEBI" id="CHEBI:74418"/>
        <dbReference type="ChEBI" id="CHEBI:456215"/>
        <dbReference type="EC" id="2.3.1.234"/>
    </reaction>
</comment>
<reference evidence="9 10" key="1">
    <citation type="submission" date="2016-02" db="EMBL/GenBank/DDBJ databases">
        <title>Complete genome sequence and transcriptome regulation of the pentose utilising yeast Sugiyamaella lignohabitans.</title>
        <authorList>
            <person name="Bellasio M."/>
            <person name="Peymann A."/>
            <person name="Valli M."/>
            <person name="Sipitzky M."/>
            <person name="Graf A."/>
            <person name="Sauer M."/>
            <person name="Marx H."/>
            <person name="Mattanovich D."/>
        </authorList>
    </citation>
    <scope>NUCLEOTIDE SEQUENCE [LARGE SCALE GENOMIC DNA]</scope>
    <source>
        <strain evidence="9 10">CBS 10342</strain>
    </source>
</reference>
<evidence type="ECO:0000313" key="9">
    <source>
        <dbReference type="EMBL" id="ANB13586.1"/>
    </source>
</evidence>
<gene>
    <name evidence="7 9" type="primary">QRI7</name>
    <name evidence="9" type="ORF">AWJ20_1883</name>
</gene>
<organism evidence="9 10">
    <name type="scientific">Sugiyamaella lignohabitans</name>
    <dbReference type="NCBI Taxonomy" id="796027"/>
    <lineage>
        <taxon>Eukaryota</taxon>
        <taxon>Fungi</taxon>
        <taxon>Dikarya</taxon>
        <taxon>Ascomycota</taxon>
        <taxon>Saccharomycotina</taxon>
        <taxon>Dipodascomycetes</taxon>
        <taxon>Dipodascales</taxon>
        <taxon>Trichomonascaceae</taxon>
        <taxon>Sugiyamaella</taxon>
    </lineage>
</organism>
<dbReference type="GO" id="GO:0072670">
    <property type="term" value="P:mitochondrial tRNA threonylcarbamoyladenosine modification"/>
    <property type="evidence" value="ECO:0007669"/>
    <property type="project" value="EnsemblFungi"/>
</dbReference>
<keyword evidence="7" id="KW-0496">Mitochondrion</keyword>
<comment type="subunit">
    <text evidence="7">Homodimer.</text>
</comment>
<comment type="cofactor">
    <cofactor evidence="7">
        <name>a divalent metal cation</name>
        <dbReference type="ChEBI" id="CHEBI:60240"/>
    </cofactor>
    <text evidence="7">Binds 1 divalent metal cation per subunit.</text>
</comment>
<dbReference type="GO" id="GO:0008252">
    <property type="term" value="F:nucleotidase activity"/>
    <property type="evidence" value="ECO:0007669"/>
    <property type="project" value="EnsemblFungi"/>
</dbReference>
<keyword evidence="3 7" id="KW-0819">tRNA processing</keyword>
<dbReference type="PANTHER" id="PTHR11735:SF6">
    <property type="entry name" value="TRNA N6-ADENOSINE THREONYLCARBAMOYLTRANSFERASE, MITOCHONDRIAL"/>
    <property type="match status" value="1"/>
</dbReference>
<sequence length="423" mass="46132">MLRLGLGLGWSGPRCSWGSKVSYGLGLRKQLDVKAAQGVVTSRKYMVLAIESSCDDSAVCLIDRREDSGAPVIVDHVTRSLDTAKAGGIIPIDAVAHHLSSIAPLVSQVLERNGLSKVDLVCATKGPGMFSSLSSGFNLAKGLSIAWNVPLIGVHHMLGHLLTPRFFTNGQEPKFPFLCLLTSGGHTMLVLCKSLFEHEILANTMDVAIGNSLDKCAREIGLSGQMLGKELELFINERDESHDPHCVPAEFAFPNPLQNRCGRKDMVAFSFASFISVMGRSRDRIYGPDTTLASLSVSQRREIGHRAQTAIFNHLASKVRLAIQQMQDTHDMDPATNTSTSAPIDFVCSGGVASNKLLREMLSSQLGSYNLKFHYPDPKWCTDNALMIGWAGIELHESGLYRPTELDELPIPKWPLDEFTASA</sequence>
<comment type="subcellular location">
    <subcellularLocation>
        <location evidence="7">Mitochondrion</location>
    </subcellularLocation>
</comment>
<dbReference type="OrthoDB" id="10259622at2759"/>
<dbReference type="EC" id="2.3.1.234" evidence="1"/>
<dbReference type="EMBL" id="CP014501">
    <property type="protein sequence ID" value="ANB13586.1"/>
    <property type="molecule type" value="Genomic_DNA"/>
</dbReference>
<dbReference type="SUPFAM" id="SSF53067">
    <property type="entry name" value="Actin-like ATPase domain"/>
    <property type="match status" value="2"/>
</dbReference>
<keyword evidence="2 7" id="KW-0808">Transferase</keyword>
<dbReference type="InterPro" id="IPR043129">
    <property type="entry name" value="ATPase_NBD"/>
</dbReference>
<dbReference type="GeneID" id="30033734"/>